<dbReference type="Proteomes" id="UP001157006">
    <property type="component" value="Unassembled WGS sequence"/>
</dbReference>
<name>A0AAV0YAI0_VICFA</name>
<sequence length="205" mass="22972">MRIATKSTGTTSSEKIECWHNSEDEGGDWNYNTNVEVQGNSFVQHTGIEARDIVALNEPKTINTEVGDTLPSDPLYFHISKSFFSILSLPKPKGTSCSKVDTTNSVSIYTILRRNSYMQQFFNKHYLSQRGGRTKENMETDLVVKVWEEIIQLGISEGVRDGKFVEAIRGMEVRDAEGLKSRKGKNTLVMNIVSLKIRGCGISSK</sequence>
<evidence type="ECO:0000313" key="1">
    <source>
        <dbReference type="EMBL" id="CAI8582911.1"/>
    </source>
</evidence>
<proteinExistence type="predicted"/>
<protein>
    <submittedName>
        <fullName evidence="1">Uncharacterized protein</fullName>
    </submittedName>
</protein>
<keyword evidence="2" id="KW-1185">Reference proteome</keyword>
<dbReference type="AlphaFoldDB" id="A0AAV0YAI0"/>
<reference evidence="1 2" key="1">
    <citation type="submission" date="2023-01" db="EMBL/GenBank/DDBJ databases">
        <authorList>
            <person name="Kreplak J."/>
        </authorList>
    </citation>
    <scope>NUCLEOTIDE SEQUENCE [LARGE SCALE GENOMIC DNA]</scope>
</reference>
<gene>
    <name evidence="1" type="ORF">VFH_U002600</name>
</gene>
<accession>A0AAV0YAI0</accession>
<comment type="caution">
    <text evidence="1">The sequence shown here is derived from an EMBL/GenBank/DDBJ whole genome shotgun (WGS) entry which is preliminary data.</text>
</comment>
<dbReference type="EMBL" id="CATIWC010000255">
    <property type="protein sequence ID" value="CAI8582911.1"/>
    <property type="molecule type" value="Genomic_DNA"/>
</dbReference>
<organism evidence="1 2">
    <name type="scientific">Vicia faba</name>
    <name type="common">Broad bean</name>
    <name type="synonym">Faba vulgaris</name>
    <dbReference type="NCBI Taxonomy" id="3906"/>
    <lineage>
        <taxon>Eukaryota</taxon>
        <taxon>Viridiplantae</taxon>
        <taxon>Streptophyta</taxon>
        <taxon>Embryophyta</taxon>
        <taxon>Tracheophyta</taxon>
        <taxon>Spermatophyta</taxon>
        <taxon>Magnoliopsida</taxon>
        <taxon>eudicotyledons</taxon>
        <taxon>Gunneridae</taxon>
        <taxon>Pentapetalae</taxon>
        <taxon>rosids</taxon>
        <taxon>fabids</taxon>
        <taxon>Fabales</taxon>
        <taxon>Fabaceae</taxon>
        <taxon>Papilionoideae</taxon>
        <taxon>50 kb inversion clade</taxon>
        <taxon>NPAAA clade</taxon>
        <taxon>Hologalegina</taxon>
        <taxon>IRL clade</taxon>
        <taxon>Fabeae</taxon>
        <taxon>Vicia</taxon>
    </lineage>
</organism>
<evidence type="ECO:0000313" key="2">
    <source>
        <dbReference type="Proteomes" id="UP001157006"/>
    </source>
</evidence>